<reference evidence="1 2" key="1">
    <citation type="submission" date="2019-04" db="EMBL/GenBank/DDBJ databases">
        <title>Annotation for the trematode Fasciola gigantica.</title>
        <authorList>
            <person name="Choi Y.-J."/>
        </authorList>
    </citation>
    <scope>NUCLEOTIDE SEQUENCE [LARGE SCALE GENOMIC DNA]</scope>
    <source>
        <strain evidence="1">Uganda_cow_1</strain>
    </source>
</reference>
<evidence type="ECO:0000313" key="2">
    <source>
        <dbReference type="Proteomes" id="UP000316759"/>
    </source>
</evidence>
<accession>A0A504YDI1</accession>
<organism evidence="1 2">
    <name type="scientific">Fasciola gigantica</name>
    <name type="common">Giant liver fluke</name>
    <dbReference type="NCBI Taxonomy" id="46835"/>
    <lineage>
        <taxon>Eukaryota</taxon>
        <taxon>Metazoa</taxon>
        <taxon>Spiralia</taxon>
        <taxon>Lophotrochozoa</taxon>
        <taxon>Platyhelminthes</taxon>
        <taxon>Trematoda</taxon>
        <taxon>Digenea</taxon>
        <taxon>Plagiorchiida</taxon>
        <taxon>Echinostomata</taxon>
        <taxon>Echinostomatoidea</taxon>
        <taxon>Fasciolidae</taxon>
        <taxon>Fasciola</taxon>
    </lineage>
</organism>
<gene>
    <name evidence="1" type="ORF">FGIG_02226</name>
</gene>
<feature type="non-terminal residue" evidence="1">
    <location>
        <position position="1"/>
    </location>
</feature>
<proteinExistence type="predicted"/>
<evidence type="ECO:0000313" key="1">
    <source>
        <dbReference type="EMBL" id="TPP58591.1"/>
    </source>
</evidence>
<name>A0A504YDI1_FASGI</name>
<dbReference type="OrthoDB" id="10570040at2759"/>
<dbReference type="EMBL" id="SUNJ01011823">
    <property type="protein sequence ID" value="TPP58591.1"/>
    <property type="molecule type" value="Genomic_DNA"/>
</dbReference>
<protein>
    <submittedName>
        <fullName evidence="1">Uncharacterized protein</fullName>
    </submittedName>
</protein>
<keyword evidence="2" id="KW-1185">Reference proteome</keyword>
<comment type="caution">
    <text evidence="1">The sequence shown here is derived from an EMBL/GenBank/DDBJ whole genome shotgun (WGS) entry which is preliminary data.</text>
</comment>
<dbReference type="Proteomes" id="UP000316759">
    <property type="component" value="Unassembled WGS sequence"/>
</dbReference>
<dbReference type="AlphaFoldDB" id="A0A504YDI1"/>
<sequence length="246" mass="27905">LPTLPISCFAFVFRRTKTEVNNLRCLLHQRLRHCGLNGIDLQPNVSAHSPYEKPNQFPLVRISLANMTAGLGVSDVQALWTLCQIENERLDSLCETEQISPVGVNSQQSTCSTPWSHSSTDLLYQRELPELIQNWIKQRELWSSKCQKLNRILMTKWRTSTQDDHNVNTEDEVSVGLVFPNVHSDESIGACSSSFLMDREHQLRAYLEDCEQVAGICNQLTELSGRIRPSCTSDGAELMDRQIESE</sequence>